<evidence type="ECO:0000259" key="1">
    <source>
        <dbReference type="Pfam" id="PF09084"/>
    </source>
</evidence>
<sequence length="373" mass="40378">MHIFPQLHRAGGTNGGAMWGRSKSGFKTGYELVAGGLRQISSLTSSVFTIVMMLTVSIMLTGCGEGDAKTSADAAPATQGSMHIAYQYGIGYAPAMIAKEQGYLEQLLPNVEITWQLMNSGSTINAATIAGDIDFALMGTAPFLIGIDKGVPYKLFTGMSTYMPTGLVCSDPKITKLSDFTAEDRIAVVSYGSIQHILLAMGADKYLGDPHALDNNIISMSNPEGFATLLAGKSEVKAQLASVHYYMRLIEYGYHDIMPLDQVFMAEPTLLLGAISTETLEDHPEYLEAMRTALEKGRVFLREHPEEAAAILAKIEGTTPEQMSEYLQYPTLKFTEQTQGIFALAQFMAKAGFISNAPQNFADFATANLDKSN</sequence>
<dbReference type="SUPFAM" id="SSF53850">
    <property type="entry name" value="Periplasmic binding protein-like II"/>
    <property type="match status" value="1"/>
</dbReference>
<name>A0A948TGC7_9GAMM</name>
<dbReference type="Proteomes" id="UP000733611">
    <property type="component" value="Unassembled WGS sequence"/>
</dbReference>
<gene>
    <name evidence="2" type="ORF">H9847_06760</name>
</gene>
<organism evidence="2 3">
    <name type="scientific">Candidatus Anaerobiospirillum pullicola</name>
    <dbReference type="NCBI Taxonomy" id="2838451"/>
    <lineage>
        <taxon>Bacteria</taxon>
        <taxon>Pseudomonadati</taxon>
        <taxon>Pseudomonadota</taxon>
        <taxon>Gammaproteobacteria</taxon>
        <taxon>Aeromonadales</taxon>
        <taxon>Succinivibrionaceae</taxon>
        <taxon>Anaerobiospirillum</taxon>
    </lineage>
</organism>
<proteinExistence type="predicted"/>
<feature type="domain" description="SsuA/THI5-like" evidence="1">
    <location>
        <begin position="93"/>
        <end position="308"/>
    </location>
</feature>
<reference evidence="2" key="2">
    <citation type="submission" date="2021-04" db="EMBL/GenBank/DDBJ databases">
        <authorList>
            <person name="Gilroy R."/>
        </authorList>
    </citation>
    <scope>NUCLEOTIDE SEQUENCE</scope>
    <source>
        <strain evidence="2">378</strain>
    </source>
</reference>
<dbReference type="Pfam" id="PF09084">
    <property type="entry name" value="NMT1"/>
    <property type="match status" value="1"/>
</dbReference>
<dbReference type="InterPro" id="IPR015168">
    <property type="entry name" value="SsuA/THI5"/>
</dbReference>
<protein>
    <submittedName>
        <fullName evidence="2">ABC transporter substrate-binding protein</fullName>
    </submittedName>
</protein>
<dbReference type="PANTHER" id="PTHR30024">
    <property type="entry name" value="ALIPHATIC SULFONATES-BINDING PROTEIN-RELATED"/>
    <property type="match status" value="1"/>
</dbReference>
<comment type="caution">
    <text evidence="2">The sequence shown here is derived from an EMBL/GenBank/DDBJ whole genome shotgun (WGS) entry which is preliminary data.</text>
</comment>
<dbReference type="EMBL" id="JAHLFE010000136">
    <property type="protein sequence ID" value="MBU3844551.1"/>
    <property type="molecule type" value="Genomic_DNA"/>
</dbReference>
<dbReference type="AlphaFoldDB" id="A0A948TGC7"/>
<evidence type="ECO:0000313" key="3">
    <source>
        <dbReference type="Proteomes" id="UP000733611"/>
    </source>
</evidence>
<reference evidence="2" key="1">
    <citation type="journal article" date="2021" name="PeerJ">
        <title>Extensive microbial diversity within the chicken gut microbiome revealed by metagenomics and culture.</title>
        <authorList>
            <person name="Gilroy R."/>
            <person name="Ravi A."/>
            <person name="Getino M."/>
            <person name="Pursley I."/>
            <person name="Horton D.L."/>
            <person name="Alikhan N.F."/>
            <person name="Baker D."/>
            <person name="Gharbi K."/>
            <person name="Hall N."/>
            <person name="Watson M."/>
            <person name="Adriaenssens E.M."/>
            <person name="Foster-Nyarko E."/>
            <person name="Jarju S."/>
            <person name="Secka A."/>
            <person name="Antonio M."/>
            <person name="Oren A."/>
            <person name="Chaudhuri R.R."/>
            <person name="La Ragione R."/>
            <person name="Hildebrand F."/>
            <person name="Pallen M.J."/>
        </authorList>
    </citation>
    <scope>NUCLEOTIDE SEQUENCE</scope>
    <source>
        <strain evidence="2">378</strain>
    </source>
</reference>
<accession>A0A948TGC7</accession>
<dbReference type="PANTHER" id="PTHR30024:SF2">
    <property type="entry name" value="ABC TRANSPORTER SUBSTRATE-BINDING PROTEIN"/>
    <property type="match status" value="1"/>
</dbReference>
<evidence type="ECO:0000313" key="2">
    <source>
        <dbReference type="EMBL" id="MBU3844551.1"/>
    </source>
</evidence>
<dbReference type="Gene3D" id="3.40.190.10">
    <property type="entry name" value="Periplasmic binding protein-like II"/>
    <property type="match status" value="2"/>
</dbReference>